<accession>A0A9E4ZID3</accession>
<dbReference type="Proteomes" id="UP001056766">
    <property type="component" value="Unassembled WGS sequence"/>
</dbReference>
<dbReference type="GO" id="GO:0004124">
    <property type="term" value="F:cysteine synthase activity"/>
    <property type="evidence" value="ECO:0007669"/>
    <property type="project" value="UniProtKB-EC"/>
</dbReference>
<dbReference type="FunFam" id="3.40.50.1100:FF:000067">
    <property type="entry name" value="Cysteine synthase"/>
    <property type="match status" value="1"/>
</dbReference>
<proteinExistence type="inferred from homology"/>
<dbReference type="CDD" id="cd01561">
    <property type="entry name" value="CBS_like"/>
    <property type="match status" value="1"/>
</dbReference>
<dbReference type="InterPro" id="IPR050214">
    <property type="entry name" value="Cys_Synth/Cystath_Beta-Synth"/>
</dbReference>
<name>A0A9E4ZID3_9EURY</name>
<keyword evidence="6 11" id="KW-0808">Transferase</keyword>
<organism evidence="11 12">
    <name type="scientific">Methanococcoides seepicolus</name>
    <dbReference type="NCBI Taxonomy" id="2828780"/>
    <lineage>
        <taxon>Archaea</taxon>
        <taxon>Methanobacteriati</taxon>
        <taxon>Methanobacteriota</taxon>
        <taxon>Stenosarchaea group</taxon>
        <taxon>Methanomicrobia</taxon>
        <taxon>Methanosarcinales</taxon>
        <taxon>Methanosarcinaceae</taxon>
        <taxon>Methanococcoides</taxon>
    </lineage>
</organism>
<evidence type="ECO:0000256" key="5">
    <source>
        <dbReference type="ARBA" id="ARBA00022605"/>
    </source>
</evidence>
<evidence type="ECO:0000259" key="10">
    <source>
        <dbReference type="Pfam" id="PF00291"/>
    </source>
</evidence>
<evidence type="ECO:0000256" key="8">
    <source>
        <dbReference type="ARBA" id="ARBA00023192"/>
    </source>
</evidence>
<evidence type="ECO:0000256" key="9">
    <source>
        <dbReference type="ARBA" id="ARBA00047931"/>
    </source>
</evidence>
<evidence type="ECO:0000256" key="7">
    <source>
        <dbReference type="ARBA" id="ARBA00022898"/>
    </source>
</evidence>
<dbReference type="NCBIfam" id="TIGR01139">
    <property type="entry name" value="cysK"/>
    <property type="match status" value="1"/>
</dbReference>
<comment type="similarity">
    <text evidence="3">Belongs to the cysteine synthase/cystathionine beta-synthase family.</text>
</comment>
<evidence type="ECO:0000313" key="11">
    <source>
        <dbReference type="EMBL" id="MCM1988037.1"/>
    </source>
</evidence>
<dbReference type="Pfam" id="PF00291">
    <property type="entry name" value="PALP"/>
    <property type="match status" value="1"/>
</dbReference>
<dbReference type="NCBIfam" id="TIGR01136">
    <property type="entry name" value="cysKM"/>
    <property type="match status" value="1"/>
</dbReference>
<reference evidence="11" key="1">
    <citation type="journal article" date="2021" name="mSystems">
        <title>Bacteria and Archaea Synergistically Convert Glycine Betaine to Biogenic Methane in the Formosa Cold Seep of the South China Sea.</title>
        <authorList>
            <person name="Li L."/>
            <person name="Zhang W."/>
            <person name="Zhang S."/>
            <person name="Song L."/>
            <person name="Sun Q."/>
            <person name="Zhang H."/>
            <person name="Xiang H."/>
            <person name="Dong X."/>
        </authorList>
    </citation>
    <scope>NUCLEOTIDE SEQUENCE</scope>
    <source>
        <strain evidence="11">LLY</strain>
    </source>
</reference>
<dbReference type="GO" id="GO:0006535">
    <property type="term" value="P:cysteine biosynthetic process from serine"/>
    <property type="evidence" value="ECO:0007669"/>
    <property type="project" value="InterPro"/>
</dbReference>
<protein>
    <recommendedName>
        <fullName evidence="4">cysteine synthase</fullName>
        <ecNumber evidence="4">2.5.1.47</ecNumber>
    </recommendedName>
</protein>
<evidence type="ECO:0000256" key="6">
    <source>
        <dbReference type="ARBA" id="ARBA00022679"/>
    </source>
</evidence>
<sequence length="309" mass="33017">MENIYEDITKTVGKTPLVRLNRITEGCYATVLVKVEAFNPLGSVKDRIALNMIETAEREGVLKKGAIVIEPTSGNTGIGLAFVCATKGYRLILTMPETMSVERRNILKVLGAEIVLTPGPNGMKGAIEEAEKIGKETSNSFIPHQFMNPANPEIHRCTTAGEIWDDTEEKVDILVAGVGTGGTITGVSEMLKSRKPGFRAVAVEPKDSAVLSGGSPGPHMIQGIGAGFVPDVLNMDIIDEIVTVSNEDALETTRELAKKEGILAGISSGAALFAALDVARRKENEGKMIVVILPDTGERYLSTALVEKE</sequence>
<dbReference type="GO" id="GO:0005737">
    <property type="term" value="C:cytoplasm"/>
    <property type="evidence" value="ECO:0007669"/>
    <property type="project" value="UniProtKB-ARBA"/>
</dbReference>
<dbReference type="InterPro" id="IPR001926">
    <property type="entry name" value="TrpB-like_PALP"/>
</dbReference>
<dbReference type="EMBL" id="JAGSOI010000118">
    <property type="protein sequence ID" value="MCM1988037.1"/>
    <property type="molecule type" value="Genomic_DNA"/>
</dbReference>
<dbReference type="SUPFAM" id="SSF53686">
    <property type="entry name" value="Tryptophan synthase beta subunit-like PLP-dependent enzymes"/>
    <property type="match status" value="1"/>
</dbReference>
<comment type="pathway">
    <text evidence="2">Amino-acid biosynthesis; L-cysteine biosynthesis; L-cysteine from L-serine: step 2/2.</text>
</comment>
<comment type="caution">
    <text evidence="11">The sequence shown here is derived from an EMBL/GenBank/DDBJ whole genome shotgun (WGS) entry which is preliminary data.</text>
</comment>
<dbReference type="InterPro" id="IPR005859">
    <property type="entry name" value="CysK"/>
</dbReference>
<reference evidence="11" key="2">
    <citation type="submission" date="2021-04" db="EMBL/GenBank/DDBJ databases">
        <authorList>
            <person name="Dong X."/>
        </authorList>
    </citation>
    <scope>NUCLEOTIDE SEQUENCE</scope>
    <source>
        <strain evidence="11">LLY</strain>
    </source>
</reference>
<keyword evidence="5" id="KW-0028">Amino-acid biosynthesis</keyword>
<evidence type="ECO:0000256" key="4">
    <source>
        <dbReference type="ARBA" id="ARBA00012681"/>
    </source>
</evidence>
<evidence type="ECO:0000256" key="3">
    <source>
        <dbReference type="ARBA" id="ARBA00007103"/>
    </source>
</evidence>
<dbReference type="RefSeq" id="WP_250869440.1">
    <property type="nucleotide sequence ID" value="NZ_JAGSOI010000118.1"/>
</dbReference>
<comment type="catalytic activity">
    <reaction evidence="9">
        <text>O-acetyl-L-serine + hydrogen sulfide = L-cysteine + acetate</text>
        <dbReference type="Rhea" id="RHEA:14829"/>
        <dbReference type="ChEBI" id="CHEBI:29919"/>
        <dbReference type="ChEBI" id="CHEBI:30089"/>
        <dbReference type="ChEBI" id="CHEBI:35235"/>
        <dbReference type="ChEBI" id="CHEBI:58340"/>
        <dbReference type="EC" id="2.5.1.47"/>
    </reaction>
</comment>
<dbReference type="InterPro" id="IPR005856">
    <property type="entry name" value="Cys_synth"/>
</dbReference>
<evidence type="ECO:0000313" key="12">
    <source>
        <dbReference type="Proteomes" id="UP001056766"/>
    </source>
</evidence>
<keyword evidence="8" id="KW-0198">Cysteine biosynthesis</keyword>
<gene>
    <name evidence="11" type="primary">cysK</name>
    <name evidence="11" type="ORF">KDK67_13845</name>
</gene>
<keyword evidence="7" id="KW-0663">Pyridoxal phosphate</keyword>
<dbReference type="Gene3D" id="3.40.50.1100">
    <property type="match status" value="2"/>
</dbReference>
<dbReference type="PANTHER" id="PTHR10314">
    <property type="entry name" value="CYSTATHIONINE BETA-SYNTHASE"/>
    <property type="match status" value="1"/>
</dbReference>
<evidence type="ECO:0000256" key="2">
    <source>
        <dbReference type="ARBA" id="ARBA00004962"/>
    </source>
</evidence>
<evidence type="ECO:0000256" key="1">
    <source>
        <dbReference type="ARBA" id="ARBA00001933"/>
    </source>
</evidence>
<dbReference type="InterPro" id="IPR036052">
    <property type="entry name" value="TrpB-like_PALP_sf"/>
</dbReference>
<feature type="domain" description="Tryptophan synthase beta chain-like PALP" evidence="10">
    <location>
        <begin position="8"/>
        <end position="295"/>
    </location>
</feature>
<dbReference type="EC" id="2.5.1.47" evidence="4"/>
<dbReference type="AlphaFoldDB" id="A0A9E4ZID3"/>
<keyword evidence="12" id="KW-1185">Reference proteome</keyword>
<comment type="cofactor">
    <cofactor evidence="1">
        <name>pyridoxal 5'-phosphate</name>
        <dbReference type="ChEBI" id="CHEBI:597326"/>
    </cofactor>
</comment>